<dbReference type="AlphaFoldDB" id="A0A5N6KHW1"/>
<comment type="caution">
    <text evidence="1">The sequence shown here is derived from an EMBL/GenBank/DDBJ whole genome shotgun (WGS) entry which is preliminary data.</text>
</comment>
<dbReference type="EMBL" id="VIGI01000002">
    <property type="protein sequence ID" value="KAB8303275.1"/>
    <property type="molecule type" value="Genomic_DNA"/>
</dbReference>
<dbReference type="OrthoDB" id="3538929at2759"/>
<protein>
    <submittedName>
        <fullName evidence="1">Uncharacterized protein</fullName>
    </submittedName>
</protein>
<gene>
    <name evidence="1" type="ORF">EYC80_004717</name>
</gene>
<reference evidence="1 2" key="1">
    <citation type="submission" date="2019-06" db="EMBL/GenBank/DDBJ databases">
        <title>Genome Sequence of the Brown Rot Fungal Pathogen Monilinia laxa.</title>
        <authorList>
            <person name="De Miccolis Angelini R.M."/>
            <person name="Landi L."/>
            <person name="Abate D."/>
            <person name="Pollastro S."/>
            <person name="Romanazzi G."/>
            <person name="Faretra F."/>
        </authorList>
    </citation>
    <scope>NUCLEOTIDE SEQUENCE [LARGE SCALE GENOMIC DNA]</scope>
    <source>
        <strain evidence="1 2">Mlax316</strain>
    </source>
</reference>
<name>A0A5N6KHW1_MONLA</name>
<keyword evidence="2" id="KW-1185">Reference proteome</keyword>
<proteinExistence type="predicted"/>
<sequence length="208" mass="24183">MYSSFPTPSDTSTIESEAKLISNRYLVLLKGSVPDEDLIIALETISSCLRQSIRTVNPPLPALAKEVLWYSHEKEFNETHNIPYSPFIRRYRRLSASADRNKIDQWQIVPESSFTLWIEKDLQDAKHKKIALLVSNQVKKFESAHVTYDRSIMPRQFKGSIWFNEAYDDAIIDYYNARKDQIELDNLRYGAWKAGARWRHAELSGHGF</sequence>
<evidence type="ECO:0000313" key="1">
    <source>
        <dbReference type="EMBL" id="KAB8303275.1"/>
    </source>
</evidence>
<evidence type="ECO:0000313" key="2">
    <source>
        <dbReference type="Proteomes" id="UP000326757"/>
    </source>
</evidence>
<organism evidence="1 2">
    <name type="scientific">Monilinia laxa</name>
    <name type="common">Brown rot fungus</name>
    <name type="synonym">Sclerotinia laxa</name>
    <dbReference type="NCBI Taxonomy" id="61186"/>
    <lineage>
        <taxon>Eukaryota</taxon>
        <taxon>Fungi</taxon>
        <taxon>Dikarya</taxon>
        <taxon>Ascomycota</taxon>
        <taxon>Pezizomycotina</taxon>
        <taxon>Leotiomycetes</taxon>
        <taxon>Helotiales</taxon>
        <taxon>Sclerotiniaceae</taxon>
        <taxon>Monilinia</taxon>
    </lineage>
</organism>
<dbReference type="Proteomes" id="UP000326757">
    <property type="component" value="Unassembled WGS sequence"/>
</dbReference>
<accession>A0A5N6KHW1</accession>